<keyword evidence="2" id="KW-1133">Transmembrane helix</keyword>
<name>A0A4Y2FQQ6_ARAVE</name>
<evidence type="ECO:0000313" key="3">
    <source>
        <dbReference type="EMBL" id="GBM43523.1"/>
    </source>
</evidence>
<protein>
    <submittedName>
        <fullName evidence="3">Uncharacterized protein</fullName>
    </submittedName>
</protein>
<keyword evidence="4" id="KW-1185">Reference proteome</keyword>
<accession>A0A4Y2FQQ6</accession>
<evidence type="ECO:0000256" key="1">
    <source>
        <dbReference type="SAM" id="MobiDB-lite"/>
    </source>
</evidence>
<dbReference type="AlphaFoldDB" id="A0A4Y2FQQ6"/>
<dbReference type="Proteomes" id="UP000499080">
    <property type="component" value="Unassembled WGS sequence"/>
</dbReference>
<sequence>MCPRDGGKSCSDATGVSTSSTLPKHRSQLKNGHHDNSDTEVGVLIVITGHGLTPPVEGTFRHQSGVTQHQTITMPTIKYNVYFIIFSLWLEISTFGFPLHLLLSELAAWPGVARGISNNSSFPAGEK</sequence>
<feature type="region of interest" description="Disordered" evidence="1">
    <location>
        <begin position="1"/>
        <end position="36"/>
    </location>
</feature>
<comment type="caution">
    <text evidence="3">The sequence shown here is derived from an EMBL/GenBank/DDBJ whole genome shotgun (WGS) entry which is preliminary data.</text>
</comment>
<reference evidence="3 4" key="1">
    <citation type="journal article" date="2019" name="Sci. Rep.">
        <title>Orb-weaving spider Araneus ventricosus genome elucidates the spidroin gene catalogue.</title>
        <authorList>
            <person name="Kono N."/>
            <person name="Nakamura H."/>
            <person name="Ohtoshi R."/>
            <person name="Moran D.A.P."/>
            <person name="Shinohara A."/>
            <person name="Yoshida Y."/>
            <person name="Fujiwara M."/>
            <person name="Mori M."/>
            <person name="Tomita M."/>
            <person name="Arakawa K."/>
        </authorList>
    </citation>
    <scope>NUCLEOTIDE SEQUENCE [LARGE SCALE GENOMIC DNA]</scope>
</reference>
<feature type="transmembrane region" description="Helical" evidence="2">
    <location>
        <begin position="81"/>
        <end position="103"/>
    </location>
</feature>
<organism evidence="3 4">
    <name type="scientific">Araneus ventricosus</name>
    <name type="common">Orbweaver spider</name>
    <name type="synonym">Epeira ventricosa</name>
    <dbReference type="NCBI Taxonomy" id="182803"/>
    <lineage>
        <taxon>Eukaryota</taxon>
        <taxon>Metazoa</taxon>
        <taxon>Ecdysozoa</taxon>
        <taxon>Arthropoda</taxon>
        <taxon>Chelicerata</taxon>
        <taxon>Arachnida</taxon>
        <taxon>Araneae</taxon>
        <taxon>Araneomorphae</taxon>
        <taxon>Entelegynae</taxon>
        <taxon>Araneoidea</taxon>
        <taxon>Araneidae</taxon>
        <taxon>Araneus</taxon>
    </lineage>
</organism>
<keyword evidence="2" id="KW-0472">Membrane</keyword>
<dbReference type="EMBL" id="BGPR01001032">
    <property type="protein sequence ID" value="GBM43523.1"/>
    <property type="molecule type" value="Genomic_DNA"/>
</dbReference>
<feature type="compositionally biased region" description="Polar residues" evidence="1">
    <location>
        <begin position="11"/>
        <end position="22"/>
    </location>
</feature>
<proteinExistence type="predicted"/>
<evidence type="ECO:0000313" key="4">
    <source>
        <dbReference type="Proteomes" id="UP000499080"/>
    </source>
</evidence>
<evidence type="ECO:0000256" key="2">
    <source>
        <dbReference type="SAM" id="Phobius"/>
    </source>
</evidence>
<gene>
    <name evidence="3" type="ORF">AVEN_96186_1</name>
</gene>
<keyword evidence="2" id="KW-0812">Transmembrane</keyword>